<dbReference type="InterPro" id="IPR013324">
    <property type="entry name" value="RNA_pol_sigma_r3/r4-like"/>
</dbReference>
<dbReference type="InterPro" id="IPR036388">
    <property type="entry name" value="WH-like_DNA-bd_sf"/>
</dbReference>
<dbReference type="PANTHER" id="PTHR43133:SF60">
    <property type="entry name" value="RNA POLYMERASE SIGMA FACTOR SIGV"/>
    <property type="match status" value="1"/>
</dbReference>
<evidence type="ECO:0000313" key="7">
    <source>
        <dbReference type="EMBL" id="MFC0561692.1"/>
    </source>
</evidence>
<dbReference type="InterPro" id="IPR014284">
    <property type="entry name" value="RNA_pol_sigma-70_dom"/>
</dbReference>
<keyword evidence="2" id="KW-0805">Transcription regulation</keyword>
<proteinExistence type="inferred from homology"/>
<keyword evidence="3" id="KW-0731">Sigma factor</keyword>
<evidence type="ECO:0000259" key="6">
    <source>
        <dbReference type="Pfam" id="PF08281"/>
    </source>
</evidence>
<evidence type="ECO:0000256" key="2">
    <source>
        <dbReference type="ARBA" id="ARBA00023015"/>
    </source>
</evidence>
<dbReference type="PANTHER" id="PTHR43133">
    <property type="entry name" value="RNA POLYMERASE ECF-TYPE SIGMA FACTO"/>
    <property type="match status" value="1"/>
</dbReference>
<evidence type="ECO:0000256" key="4">
    <source>
        <dbReference type="ARBA" id="ARBA00023163"/>
    </source>
</evidence>
<dbReference type="EMBL" id="JBHLTR010000082">
    <property type="protein sequence ID" value="MFC0561692.1"/>
    <property type="molecule type" value="Genomic_DNA"/>
</dbReference>
<dbReference type="InterPro" id="IPR013325">
    <property type="entry name" value="RNA_pol_sigma_r2"/>
</dbReference>
<evidence type="ECO:0000313" key="8">
    <source>
        <dbReference type="Proteomes" id="UP001589833"/>
    </source>
</evidence>
<organism evidence="7 8">
    <name type="scientific">Halalkalibacter alkalisediminis</name>
    <dbReference type="NCBI Taxonomy" id="935616"/>
    <lineage>
        <taxon>Bacteria</taxon>
        <taxon>Bacillati</taxon>
        <taxon>Bacillota</taxon>
        <taxon>Bacilli</taxon>
        <taxon>Bacillales</taxon>
        <taxon>Bacillaceae</taxon>
        <taxon>Halalkalibacter</taxon>
    </lineage>
</organism>
<sequence length="174" mass="20590">MNKKEKDILLEKLMVEYGNELFRLTFTYVKDKELAKDLVQNTFIKCYENLETFRNDSKIKTWLYRIAINECKDHFRSWQYKKVQVNNLLGVYKGLSVPSFENKIIQKSNALNIKEVVFSLPKKYSEIINLYYFSSLKIEEIADVTGLQVNTVKTRLRRAKQKLKNKVGEVEIYG</sequence>
<dbReference type="NCBIfam" id="NF006930">
    <property type="entry name" value="PRK09415.1"/>
    <property type="match status" value="1"/>
</dbReference>
<name>A0ABV6NLP9_9BACI</name>
<feature type="domain" description="RNA polymerase sigma-70 region 2" evidence="5">
    <location>
        <begin position="15"/>
        <end position="77"/>
    </location>
</feature>
<dbReference type="Pfam" id="PF08281">
    <property type="entry name" value="Sigma70_r4_2"/>
    <property type="match status" value="1"/>
</dbReference>
<dbReference type="RefSeq" id="WP_273848392.1">
    <property type="nucleotide sequence ID" value="NZ_JAQQWT010000078.1"/>
</dbReference>
<dbReference type="SUPFAM" id="SSF88659">
    <property type="entry name" value="Sigma3 and sigma4 domains of RNA polymerase sigma factors"/>
    <property type="match status" value="1"/>
</dbReference>
<feature type="domain" description="RNA polymerase sigma factor 70 region 4 type 2" evidence="6">
    <location>
        <begin position="119"/>
        <end position="163"/>
    </location>
</feature>
<dbReference type="InterPro" id="IPR039425">
    <property type="entry name" value="RNA_pol_sigma-70-like"/>
</dbReference>
<dbReference type="Proteomes" id="UP001589833">
    <property type="component" value="Unassembled WGS sequence"/>
</dbReference>
<keyword evidence="4" id="KW-0804">Transcription</keyword>
<comment type="similarity">
    <text evidence="1">Belongs to the sigma-70 factor family. ECF subfamily.</text>
</comment>
<dbReference type="InterPro" id="IPR007627">
    <property type="entry name" value="RNA_pol_sigma70_r2"/>
</dbReference>
<protein>
    <submittedName>
        <fullName evidence="7">Sigma-70 family RNA polymerase sigma factor</fullName>
    </submittedName>
</protein>
<dbReference type="Gene3D" id="1.10.1740.10">
    <property type="match status" value="1"/>
</dbReference>
<accession>A0ABV6NLP9</accession>
<evidence type="ECO:0000256" key="3">
    <source>
        <dbReference type="ARBA" id="ARBA00023082"/>
    </source>
</evidence>
<dbReference type="Pfam" id="PF04542">
    <property type="entry name" value="Sigma70_r2"/>
    <property type="match status" value="1"/>
</dbReference>
<reference evidence="7 8" key="1">
    <citation type="submission" date="2024-09" db="EMBL/GenBank/DDBJ databases">
        <authorList>
            <person name="Sun Q."/>
            <person name="Mori K."/>
        </authorList>
    </citation>
    <scope>NUCLEOTIDE SEQUENCE [LARGE SCALE GENOMIC DNA]</scope>
    <source>
        <strain evidence="7 8">NCAIM B.02301</strain>
    </source>
</reference>
<evidence type="ECO:0000256" key="1">
    <source>
        <dbReference type="ARBA" id="ARBA00010641"/>
    </source>
</evidence>
<dbReference type="Gene3D" id="1.10.10.10">
    <property type="entry name" value="Winged helix-like DNA-binding domain superfamily/Winged helix DNA-binding domain"/>
    <property type="match status" value="1"/>
</dbReference>
<dbReference type="InterPro" id="IPR013249">
    <property type="entry name" value="RNA_pol_sigma70_r4_t2"/>
</dbReference>
<keyword evidence="8" id="KW-1185">Reference proteome</keyword>
<dbReference type="SUPFAM" id="SSF88946">
    <property type="entry name" value="Sigma2 domain of RNA polymerase sigma factors"/>
    <property type="match status" value="1"/>
</dbReference>
<dbReference type="NCBIfam" id="TIGR02937">
    <property type="entry name" value="sigma70-ECF"/>
    <property type="match status" value="1"/>
</dbReference>
<dbReference type="CDD" id="cd06171">
    <property type="entry name" value="Sigma70_r4"/>
    <property type="match status" value="1"/>
</dbReference>
<gene>
    <name evidence="7" type="ORF">ACFFH4_22675</name>
</gene>
<comment type="caution">
    <text evidence="7">The sequence shown here is derived from an EMBL/GenBank/DDBJ whole genome shotgun (WGS) entry which is preliminary data.</text>
</comment>
<evidence type="ECO:0000259" key="5">
    <source>
        <dbReference type="Pfam" id="PF04542"/>
    </source>
</evidence>